<dbReference type="InterPro" id="IPR004842">
    <property type="entry name" value="SLC12A_fam"/>
</dbReference>
<keyword evidence="23" id="KW-1185">Reference proteome</keyword>
<evidence type="ECO:0000256" key="2">
    <source>
        <dbReference type="ARBA" id="ARBA00010593"/>
    </source>
</evidence>
<feature type="domain" description="Amino acid permease/ SLC12A" evidence="20">
    <location>
        <begin position="335"/>
        <end position="853"/>
    </location>
</feature>
<feature type="transmembrane region" description="Helical" evidence="19">
    <location>
        <begin position="453"/>
        <end position="472"/>
    </location>
</feature>
<keyword evidence="7 19" id="KW-0812">Transmembrane</keyword>
<dbReference type="RefSeq" id="XP_036362716.1">
    <property type="nucleotide sequence ID" value="XM_036506823.1"/>
</dbReference>
<dbReference type="InterPro" id="IPR004841">
    <property type="entry name" value="AA-permease/SLC12A_dom"/>
</dbReference>
<evidence type="ECO:0000313" key="24">
    <source>
        <dbReference type="RefSeq" id="XP_036362716.1"/>
    </source>
</evidence>
<evidence type="ECO:0000259" key="21">
    <source>
        <dbReference type="Pfam" id="PF03522"/>
    </source>
</evidence>
<keyword evidence="6" id="KW-0597">Phosphoprotein</keyword>
<evidence type="ECO:0000256" key="8">
    <source>
        <dbReference type="ARBA" id="ARBA00022847"/>
    </source>
</evidence>
<evidence type="ECO:0000256" key="12">
    <source>
        <dbReference type="ARBA" id="ARBA00023065"/>
    </source>
</evidence>
<evidence type="ECO:0000256" key="10">
    <source>
        <dbReference type="ARBA" id="ARBA00022989"/>
    </source>
</evidence>
<feature type="transmembrane region" description="Helical" evidence="19">
    <location>
        <begin position="717"/>
        <end position="750"/>
    </location>
</feature>
<evidence type="ECO:0000313" key="23">
    <source>
        <dbReference type="Proteomes" id="UP000515154"/>
    </source>
</evidence>
<dbReference type="Gene3D" id="1.20.1740.10">
    <property type="entry name" value="Amino acid/polyamine transporter I"/>
    <property type="match status" value="1"/>
</dbReference>
<feature type="domain" description="SLC12A transporter C-terminal" evidence="21">
    <location>
        <begin position="862"/>
        <end position="1275"/>
    </location>
</feature>
<keyword evidence="15" id="KW-0739">Sodium transport</keyword>
<evidence type="ECO:0000256" key="4">
    <source>
        <dbReference type="ARBA" id="ARBA00022475"/>
    </source>
</evidence>
<evidence type="ECO:0000259" key="20">
    <source>
        <dbReference type="Pfam" id="PF00324"/>
    </source>
</evidence>
<feature type="region of interest" description="Disordered" evidence="18">
    <location>
        <begin position="18"/>
        <end position="50"/>
    </location>
</feature>
<comment type="similarity">
    <text evidence="2">Belongs to the SLC12A transporter family.</text>
</comment>
<feature type="transmembrane region" description="Helical" evidence="19">
    <location>
        <begin position="532"/>
        <end position="554"/>
    </location>
</feature>
<feature type="transmembrane region" description="Helical" evidence="19">
    <location>
        <begin position="657"/>
        <end position="678"/>
    </location>
</feature>
<dbReference type="GO" id="GO:0005886">
    <property type="term" value="C:plasma membrane"/>
    <property type="evidence" value="ECO:0007669"/>
    <property type="project" value="UniProtKB-SubCell"/>
</dbReference>
<feature type="transmembrane region" description="Helical" evidence="19">
    <location>
        <begin position="409"/>
        <end position="433"/>
    </location>
</feature>
<keyword evidence="4" id="KW-1003">Cell membrane</keyword>
<evidence type="ECO:0000256" key="19">
    <source>
        <dbReference type="SAM" id="Phobius"/>
    </source>
</evidence>
<reference evidence="24" key="1">
    <citation type="submission" date="2025-08" db="UniProtKB">
        <authorList>
            <consortium name="RefSeq"/>
        </authorList>
    </citation>
    <scope>IDENTIFICATION</scope>
</reference>
<feature type="compositionally biased region" description="Polar residues" evidence="18">
    <location>
        <begin position="36"/>
        <end position="50"/>
    </location>
</feature>
<evidence type="ECO:0000256" key="18">
    <source>
        <dbReference type="SAM" id="MobiDB-lite"/>
    </source>
</evidence>
<dbReference type="NCBIfam" id="TIGR00930">
    <property type="entry name" value="2a30"/>
    <property type="match status" value="1"/>
</dbReference>
<keyword evidence="11" id="KW-0915">Sodium</keyword>
<keyword evidence="9" id="KW-0630">Potassium</keyword>
<keyword evidence="8" id="KW-0769">Symport</keyword>
<feature type="transmembrane region" description="Helical" evidence="19">
    <location>
        <begin position="481"/>
        <end position="501"/>
    </location>
</feature>
<feature type="region of interest" description="Disordered" evidence="18">
    <location>
        <begin position="116"/>
        <end position="233"/>
    </location>
</feature>
<dbReference type="FunFam" id="1.20.1740.10:FF:000022">
    <property type="entry name" value="Bumetanide-sensitive na-k-cl cotransport protein"/>
    <property type="match status" value="1"/>
</dbReference>
<dbReference type="GO" id="GO:0008511">
    <property type="term" value="F:sodium:potassium:chloride symporter activity"/>
    <property type="evidence" value="ECO:0007669"/>
    <property type="project" value="TreeGrafter"/>
</dbReference>
<keyword evidence="16" id="KW-0868">Chloride</keyword>
<evidence type="ECO:0000256" key="16">
    <source>
        <dbReference type="ARBA" id="ARBA00023214"/>
    </source>
</evidence>
<dbReference type="InterPro" id="IPR018491">
    <property type="entry name" value="SLC12_C"/>
</dbReference>
<feature type="domain" description="Amino acid permease N-terminal" evidence="22">
    <location>
        <begin position="246"/>
        <end position="292"/>
    </location>
</feature>
<feature type="transmembrane region" description="Helical" evidence="19">
    <location>
        <begin position="566"/>
        <end position="585"/>
    </location>
</feature>
<sequence>MEPYRDCYLRSVNTSDNINSPPNHFTGIHRDRDSSARTNDTTAPAYSSNFDRNQTNFENGMASTKPYCNNSSSNEHEAAEKYEMETVYGKQRFRIARVDSVKARQFSTDSYDGRDRYAEKSVHSPDNFDTCVRHNPPTTIPVMSPNERSEPTPFHKTNEAEGQFSGVPCQSPPHRTSHDDNAAQAEVAHRKSARAPLSRTQSLNSPSPTLGRQCRQSGRYDSRGDMDTESITGVANGHPILTAKESYSTFGQNTVEALPRLDHFFLEPFPEGYENRSRRPTLAELHDIMEENKDDEQKNKVAAPLLPDEERGGKEVTTASSSAPQAATKFGWIKGVLVRCLLNIWGVMLFLRLSWVVGQAGIGLSTVVILLAAVVTTITTLSMSAICTNGEVKGGGAYYLISRSLGPEFGGAIGIVFSIANAVAIAMYVVGFAETVRDLLKANNALLIDEVNDIRIIGVITITLLLGIAIIGMEWEARAQLILLGILLISMSAYIIGTFIAPNNDNFSKGYTGYRVDVFKENFLPDFRNEEFFSVFSIFFPAATGILAGANISGDLKDAQVSIPKGTLLAIAISSVVYILCAWSLGACIVRDASGAIFYAAVNATIDGDMTLYNSTAEDGIKKVPFVTMSLMRNCTLGEDGACKYGLQHDFQVMERIAIFGPLVTAGIFSATLSSALASLVSAPKVFQAVCKDRIFPGIHVLAKGAGKGDNPRRLYFLAYFIGIAFICIGELNAIAPIISNFFLMSYALINYSCFDASLANSPGWRPAFQFYSMWVSLLGAILCIAVMFIIKWWTALLTFAVIASLYIYVHHRKPDVNWGSSTQAHVYKSALQSTLKLIAVEDHIKNFRPQVLLLSGLPSSRPALVDFASSFTRNSSLMMCCNVIVDPNVDSLKVQRTKEEYSWLQRRKIKCFYAPIVAPDFRLGVQAFMQTCGIGKLRPNTMVIGFKNRWRQGEPKEVEDYFNTIHDGFDMQFGVGILRVKEGFQCDPNFVDPPRKEIEEEPPEEGLPITICLENDLIEPAPQRYDDDDIEEPKTPERRPSIFDSTLLQGMDDIIATPDVIHESIVKPDNFSEETLKMMNRFNEKQKKGTIDVWWLFDDGGLTLLIPYLISLESNWNKNKLRVFTAGTKKGELDREQRQLATLLSKFRIECKDMTVIPDVGKIPRREKRQEFDSLLEGFILDEEKGETKEKYPWKTTRDQLKLLKDKTNRHIRLRELLLQHSSEASLIVMTLPMPRKGTCSSGLYMAWIDTLTRDLPPILLLRGNQKSVLTFYS</sequence>
<dbReference type="InterPro" id="IPR002443">
    <property type="entry name" value="SLC12A1/SLC12A2"/>
</dbReference>
<comment type="catalytic activity">
    <reaction evidence="17">
        <text>K(+)(out) + 2 chloride(out) + Na(+)(out) = K(+)(in) + 2 chloride(in) + Na(+)(in)</text>
        <dbReference type="Rhea" id="RHEA:72395"/>
        <dbReference type="ChEBI" id="CHEBI:17996"/>
        <dbReference type="ChEBI" id="CHEBI:29101"/>
        <dbReference type="ChEBI" id="CHEBI:29103"/>
    </reaction>
    <physiologicalReaction direction="left-to-right" evidence="17">
        <dbReference type="Rhea" id="RHEA:72396"/>
    </physiologicalReaction>
</comment>
<feature type="compositionally biased region" description="Polar residues" evidence="18">
    <location>
        <begin position="198"/>
        <end position="216"/>
    </location>
</feature>
<feature type="transmembrane region" description="Helical" evidence="19">
    <location>
        <begin position="367"/>
        <end position="388"/>
    </location>
</feature>
<dbReference type="InterPro" id="IPR013612">
    <property type="entry name" value="AA_permease_N"/>
</dbReference>
<keyword evidence="13 19" id="KW-0472">Membrane</keyword>
<comment type="subcellular location">
    <subcellularLocation>
        <location evidence="1">Cell membrane</location>
        <topology evidence="1">Multi-pass membrane protein</topology>
    </subcellularLocation>
</comment>
<dbReference type="GO" id="GO:0006884">
    <property type="term" value="P:cell volume homeostasis"/>
    <property type="evidence" value="ECO:0007669"/>
    <property type="project" value="TreeGrafter"/>
</dbReference>
<proteinExistence type="inferred from homology"/>
<evidence type="ECO:0000256" key="17">
    <source>
        <dbReference type="ARBA" id="ARBA00048452"/>
    </source>
</evidence>
<gene>
    <name evidence="24" type="primary">LOC115216820</name>
</gene>
<dbReference type="PANTHER" id="PTHR11827:SF103">
    <property type="entry name" value="SODIUM CHLORIDE COTRANSPORTER 69, ISOFORM E"/>
    <property type="match status" value="1"/>
</dbReference>
<feature type="transmembrane region" description="Helical" evidence="19">
    <location>
        <begin position="770"/>
        <end position="788"/>
    </location>
</feature>
<keyword evidence="5" id="KW-0633">Potassium transport</keyword>
<dbReference type="GO" id="GO:0055064">
    <property type="term" value="P:chloride ion homeostasis"/>
    <property type="evidence" value="ECO:0007669"/>
    <property type="project" value="TreeGrafter"/>
</dbReference>
<keyword evidence="14" id="KW-0325">Glycoprotein</keyword>
<evidence type="ECO:0000256" key="13">
    <source>
        <dbReference type="ARBA" id="ARBA00023136"/>
    </source>
</evidence>
<keyword evidence="10 19" id="KW-1133">Transmembrane helix</keyword>
<dbReference type="GO" id="GO:0055078">
    <property type="term" value="P:sodium ion homeostasis"/>
    <property type="evidence" value="ECO:0007669"/>
    <property type="project" value="TreeGrafter"/>
</dbReference>
<accession>A0A7E6F4K5</accession>
<organism evidence="23 24">
    <name type="scientific">Octopus sinensis</name>
    <name type="common">East Asian common octopus</name>
    <dbReference type="NCBI Taxonomy" id="2607531"/>
    <lineage>
        <taxon>Eukaryota</taxon>
        <taxon>Metazoa</taxon>
        <taxon>Spiralia</taxon>
        <taxon>Lophotrochozoa</taxon>
        <taxon>Mollusca</taxon>
        <taxon>Cephalopoda</taxon>
        <taxon>Coleoidea</taxon>
        <taxon>Octopodiformes</taxon>
        <taxon>Octopoda</taxon>
        <taxon>Incirrata</taxon>
        <taxon>Octopodidae</taxon>
        <taxon>Octopus</taxon>
    </lineage>
</organism>
<name>A0A7E6F4K5_9MOLL</name>
<keyword evidence="12" id="KW-0406">Ion transport</keyword>
<evidence type="ECO:0000256" key="6">
    <source>
        <dbReference type="ARBA" id="ARBA00022553"/>
    </source>
</evidence>
<evidence type="ECO:0000256" key="7">
    <source>
        <dbReference type="ARBA" id="ARBA00022692"/>
    </source>
</evidence>
<feature type="transmembrane region" description="Helical" evidence="19">
    <location>
        <begin position="336"/>
        <end position="355"/>
    </location>
</feature>
<evidence type="ECO:0000256" key="9">
    <source>
        <dbReference type="ARBA" id="ARBA00022958"/>
    </source>
</evidence>
<dbReference type="Proteomes" id="UP000515154">
    <property type="component" value="Linkage group LG10"/>
</dbReference>
<protein>
    <submittedName>
        <fullName evidence="24">Solute carrier family 12 member 1 isoform X1</fullName>
    </submittedName>
</protein>
<evidence type="ECO:0000256" key="15">
    <source>
        <dbReference type="ARBA" id="ARBA00023201"/>
    </source>
</evidence>
<evidence type="ECO:0000259" key="22">
    <source>
        <dbReference type="Pfam" id="PF08403"/>
    </source>
</evidence>
<dbReference type="GO" id="GO:0055075">
    <property type="term" value="P:potassium ion homeostasis"/>
    <property type="evidence" value="ECO:0007669"/>
    <property type="project" value="TreeGrafter"/>
</dbReference>
<dbReference type="AlphaFoldDB" id="A0A7E6F4K5"/>
<dbReference type="PANTHER" id="PTHR11827">
    <property type="entry name" value="SOLUTE CARRIER FAMILY 12, CATION COTRANSPORTERS"/>
    <property type="match status" value="1"/>
</dbReference>
<dbReference type="PRINTS" id="PR01207">
    <property type="entry name" value="NAKCLTRNSPRT"/>
</dbReference>
<evidence type="ECO:0000256" key="14">
    <source>
        <dbReference type="ARBA" id="ARBA00023180"/>
    </source>
</evidence>
<dbReference type="GO" id="GO:1990573">
    <property type="term" value="P:potassium ion import across plasma membrane"/>
    <property type="evidence" value="ECO:0007669"/>
    <property type="project" value="TreeGrafter"/>
</dbReference>
<evidence type="ECO:0000256" key="5">
    <source>
        <dbReference type="ARBA" id="ARBA00022538"/>
    </source>
</evidence>
<feature type="region of interest" description="Disordered" evidence="18">
    <location>
        <begin position="292"/>
        <end position="320"/>
    </location>
</feature>
<dbReference type="Pfam" id="PF00324">
    <property type="entry name" value="AA_permease"/>
    <property type="match status" value="1"/>
</dbReference>
<keyword evidence="3" id="KW-0813">Transport</keyword>
<feature type="transmembrane region" description="Helical" evidence="19">
    <location>
        <begin position="793"/>
        <end position="810"/>
    </location>
</feature>
<evidence type="ECO:0000256" key="11">
    <source>
        <dbReference type="ARBA" id="ARBA00023053"/>
    </source>
</evidence>
<dbReference type="Pfam" id="PF08403">
    <property type="entry name" value="AA_permease_N"/>
    <property type="match status" value="1"/>
</dbReference>
<dbReference type="Pfam" id="PF03522">
    <property type="entry name" value="SLC12"/>
    <property type="match status" value="1"/>
</dbReference>
<evidence type="ECO:0000256" key="3">
    <source>
        <dbReference type="ARBA" id="ARBA00022448"/>
    </source>
</evidence>
<evidence type="ECO:0000256" key="1">
    <source>
        <dbReference type="ARBA" id="ARBA00004651"/>
    </source>
</evidence>